<dbReference type="GO" id="GO:0044281">
    <property type="term" value="P:small molecule metabolic process"/>
    <property type="evidence" value="ECO:0007669"/>
    <property type="project" value="UniProtKB-ARBA"/>
</dbReference>
<dbReference type="PANTHER" id="PTHR48084">
    <property type="entry name" value="2-OXOGLUTARATE OXIDOREDUCTASE SUBUNIT KORB-RELATED"/>
    <property type="match status" value="1"/>
</dbReference>
<dbReference type="InterPro" id="IPR029061">
    <property type="entry name" value="THDP-binding"/>
</dbReference>
<dbReference type="SUPFAM" id="SSF52518">
    <property type="entry name" value="Thiamin diphosphate-binding fold (THDP-binding)"/>
    <property type="match status" value="1"/>
</dbReference>
<sequence length="267" mass="28883">MDIKDITKPENLVYQKPSLLNNNTMHYCPGCSHGVVHKLVAEVLEEMGMGDQAVGIAPVGCSVFAYNYIDIDWQEAAHGRAPAVATAIKRLYPNKLVFTYQGDGDLAAIGTAETIHAANRGENIVIIFINNGIYGMTGGQMAPTTLLGMKTVTCPDGRTPELNGYPLVISKILSELDGTCYVTRQSVHTAGAVRKAKKALRKAFENSLAGKGTSVVEFVSTCNTGWKMTPAKANEWMSKFMVDKYALGDIKDVESKGSNDEVVTMKI</sequence>
<dbReference type="RefSeq" id="WP_007365492.1">
    <property type="nucleotide sequence ID" value="NZ_ACLR01000170.1"/>
</dbReference>
<keyword evidence="1" id="KW-0560">Oxidoreductase</keyword>
<dbReference type="OrthoDB" id="9775140at2"/>
<dbReference type="GO" id="GO:0016625">
    <property type="term" value="F:oxidoreductase activity, acting on the aldehyde or oxo group of donors, iron-sulfur protein as acceptor"/>
    <property type="evidence" value="ECO:0007669"/>
    <property type="project" value="UniProtKB-ARBA"/>
</dbReference>
<dbReference type="Proteomes" id="UP000003303">
    <property type="component" value="Unassembled WGS sequence"/>
</dbReference>
<dbReference type="Pfam" id="PF02775">
    <property type="entry name" value="TPP_enzyme_C"/>
    <property type="match status" value="1"/>
</dbReference>
<comment type="caution">
    <text evidence="3">The sequence shown here is derived from an EMBL/GenBank/DDBJ whole genome shotgun (WGS) entry which is preliminary data.</text>
</comment>
<dbReference type="GO" id="GO:0030976">
    <property type="term" value="F:thiamine pyrophosphate binding"/>
    <property type="evidence" value="ECO:0007669"/>
    <property type="project" value="InterPro"/>
</dbReference>
<feature type="domain" description="Thiamine pyrophosphate enzyme TPP-binding" evidence="2">
    <location>
        <begin position="66"/>
        <end position="217"/>
    </location>
</feature>
<dbReference type="Gene3D" id="3.40.50.970">
    <property type="match status" value="1"/>
</dbReference>
<protein>
    <submittedName>
        <fullName evidence="3">Thiamine pyrophosphate enzyme, C-terminal TPP binding domain protein</fullName>
    </submittedName>
</protein>
<keyword evidence="4" id="KW-1185">Reference proteome</keyword>
<gene>
    <name evidence="3" type="ORF">PORUE0001_0836</name>
</gene>
<dbReference type="eggNOG" id="COG1013">
    <property type="taxonomic scope" value="Bacteria"/>
</dbReference>
<dbReference type="PANTHER" id="PTHR48084:SF3">
    <property type="entry name" value="SUBUNIT OF PYRUVATE:FLAVODOXIN OXIDOREDUCTASE"/>
    <property type="match status" value="1"/>
</dbReference>
<organism evidence="3 4">
    <name type="scientific">Porphyromonas uenonis 60-3</name>
    <dbReference type="NCBI Taxonomy" id="596327"/>
    <lineage>
        <taxon>Bacteria</taxon>
        <taxon>Pseudomonadati</taxon>
        <taxon>Bacteroidota</taxon>
        <taxon>Bacteroidia</taxon>
        <taxon>Bacteroidales</taxon>
        <taxon>Porphyromonadaceae</taxon>
        <taxon>Porphyromonas</taxon>
    </lineage>
</organism>
<evidence type="ECO:0000313" key="3">
    <source>
        <dbReference type="EMBL" id="EEK16693.1"/>
    </source>
</evidence>
<reference evidence="3 4" key="1">
    <citation type="submission" date="2009-04" db="EMBL/GenBank/DDBJ databases">
        <authorList>
            <person name="Sebastian Y."/>
            <person name="Madupu R."/>
            <person name="Durkin A.S."/>
            <person name="Torralba M."/>
            <person name="Methe B."/>
            <person name="Sutton G.G."/>
            <person name="Strausberg R.L."/>
            <person name="Nelson K.E."/>
        </authorList>
    </citation>
    <scope>NUCLEOTIDE SEQUENCE [LARGE SCALE GENOMIC DNA]</scope>
    <source>
        <strain evidence="3 4">60-3</strain>
    </source>
</reference>
<evidence type="ECO:0000259" key="2">
    <source>
        <dbReference type="Pfam" id="PF02775"/>
    </source>
</evidence>
<accession>C2MC59</accession>
<evidence type="ECO:0000256" key="1">
    <source>
        <dbReference type="ARBA" id="ARBA00023002"/>
    </source>
</evidence>
<name>C2MC59_9PORP</name>
<dbReference type="AlphaFoldDB" id="C2MC59"/>
<evidence type="ECO:0000313" key="4">
    <source>
        <dbReference type="Proteomes" id="UP000003303"/>
    </source>
</evidence>
<dbReference type="STRING" id="596327.PORUE0001_0836"/>
<dbReference type="EMBL" id="ACLR01000170">
    <property type="protein sequence ID" value="EEK16693.1"/>
    <property type="molecule type" value="Genomic_DNA"/>
</dbReference>
<dbReference type="GO" id="GO:0045333">
    <property type="term" value="P:cellular respiration"/>
    <property type="evidence" value="ECO:0007669"/>
    <property type="project" value="UniProtKB-ARBA"/>
</dbReference>
<dbReference type="InterPro" id="IPR011766">
    <property type="entry name" value="TPP_enzyme_TPP-bd"/>
</dbReference>
<dbReference type="InterPro" id="IPR051457">
    <property type="entry name" value="2-oxoacid:Fd_oxidoreductase"/>
</dbReference>
<proteinExistence type="predicted"/>